<dbReference type="Proteomes" id="UP000318102">
    <property type="component" value="Unassembled WGS sequence"/>
</dbReference>
<protein>
    <submittedName>
        <fullName evidence="1">Uncharacterized protein</fullName>
    </submittedName>
</protein>
<dbReference type="AlphaFoldDB" id="A0A559IX60"/>
<keyword evidence="2" id="KW-1185">Reference proteome</keyword>
<accession>A0A559IX60</accession>
<proteinExistence type="predicted"/>
<sequence>MVQTDKTLQLLKLLAGLGGNPADGLALRIAEVKTTEPDEVTLIMSGTNIALDLDLFETPVDVYPLRVGDRLLVYPLVTMDSGRWAVLAKVTSGKVMATMKSANSLQPDGMAITYNVDRLLIPADFTDVRQLKAGDRVGIAPVVDGDRLKYMILNKY</sequence>
<dbReference type="OrthoDB" id="9860619at2"/>
<dbReference type="EMBL" id="VNJK01000001">
    <property type="protein sequence ID" value="TVX92228.1"/>
    <property type="molecule type" value="Genomic_DNA"/>
</dbReference>
<evidence type="ECO:0000313" key="1">
    <source>
        <dbReference type="EMBL" id="TVX92228.1"/>
    </source>
</evidence>
<dbReference type="RefSeq" id="WP_144987484.1">
    <property type="nucleotide sequence ID" value="NZ_VNJK01000001.1"/>
</dbReference>
<reference evidence="1 2" key="1">
    <citation type="submission" date="2019-07" db="EMBL/GenBank/DDBJ databases">
        <authorList>
            <person name="Kim J."/>
        </authorList>
    </citation>
    <scope>NUCLEOTIDE SEQUENCE [LARGE SCALE GENOMIC DNA]</scope>
    <source>
        <strain evidence="1 2">N4</strain>
    </source>
</reference>
<evidence type="ECO:0000313" key="2">
    <source>
        <dbReference type="Proteomes" id="UP000318102"/>
    </source>
</evidence>
<name>A0A559IX60_9BACL</name>
<organism evidence="1 2">
    <name type="scientific">Paenibacillus agilis</name>
    <dbReference type="NCBI Taxonomy" id="3020863"/>
    <lineage>
        <taxon>Bacteria</taxon>
        <taxon>Bacillati</taxon>
        <taxon>Bacillota</taxon>
        <taxon>Bacilli</taxon>
        <taxon>Bacillales</taxon>
        <taxon>Paenibacillaceae</taxon>
        <taxon>Paenibacillus</taxon>
    </lineage>
</organism>
<gene>
    <name evidence="1" type="ORF">FPZ44_03635</name>
</gene>
<comment type="caution">
    <text evidence="1">The sequence shown here is derived from an EMBL/GenBank/DDBJ whole genome shotgun (WGS) entry which is preliminary data.</text>
</comment>